<evidence type="ECO:0000256" key="1">
    <source>
        <dbReference type="SAM" id="MobiDB-lite"/>
    </source>
</evidence>
<protein>
    <submittedName>
        <fullName evidence="2">Uncharacterized protein</fullName>
    </submittedName>
</protein>
<feature type="region of interest" description="Disordered" evidence="1">
    <location>
        <begin position="16"/>
        <end position="35"/>
    </location>
</feature>
<name>A0A4P9Y0A5_9FUNG</name>
<accession>A0A4P9Y0A5</accession>
<proteinExistence type="predicted"/>
<sequence length="155" mass="17251">MLSRALKSSSHSLSRSLQASIRSRGQTYATTTEGPKFKEEGFSSSVWTFALVAVVGTLALAKHADYVTEGGEKEHPLTTYLREGMPEEGKLKSNEAKHLKETERAAKLNLLQANHQSAKMHLMVYPEKMDLANPFMVPVGSQVDMSDVKVRTDWR</sequence>
<organism evidence="2 3">
    <name type="scientific">Piptocephalis cylindrospora</name>
    <dbReference type="NCBI Taxonomy" id="1907219"/>
    <lineage>
        <taxon>Eukaryota</taxon>
        <taxon>Fungi</taxon>
        <taxon>Fungi incertae sedis</taxon>
        <taxon>Zoopagomycota</taxon>
        <taxon>Zoopagomycotina</taxon>
        <taxon>Zoopagomycetes</taxon>
        <taxon>Zoopagales</taxon>
        <taxon>Piptocephalidaceae</taxon>
        <taxon>Piptocephalis</taxon>
    </lineage>
</organism>
<dbReference type="GO" id="GO:0005739">
    <property type="term" value="C:mitochondrion"/>
    <property type="evidence" value="ECO:0007669"/>
    <property type="project" value="InterPro"/>
</dbReference>
<keyword evidence="3" id="KW-1185">Reference proteome</keyword>
<feature type="compositionally biased region" description="Polar residues" evidence="1">
    <location>
        <begin position="21"/>
        <end position="33"/>
    </location>
</feature>
<dbReference type="PANTHER" id="PTHR42100">
    <property type="entry name" value="OXIDOREDUCTASE 178 KDA SUBUNIT, PUTATIVE (AFU_ORTHOLOGUE AFUA_8G04320)-RELATED"/>
    <property type="match status" value="1"/>
</dbReference>
<dbReference type="Proteomes" id="UP000267251">
    <property type="component" value="Unassembled WGS sequence"/>
</dbReference>
<evidence type="ECO:0000313" key="2">
    <source>
        <dbReference type="EMBL" id="RKP11451.1"/>
    </source>
</evidence>
<reference evidence="3" key="1">
    <citation type="journal article" date="2018" name="Nat. Microbiol.">
        <title>Leveraging single-cell genomics to expand the fungal tree of life.</title>
        <authorList>
            <person name="Ahrendt S.R."/>
            <person name="Quandt C.A."/>
            <person name="Ciobanu D."/>
            <person name="Clum A."/>
            <person name="Salamov A."/>
            <person name="Andreopoulos B."/>
            <person name="Cheng J.F."/>
            <person name="Woyke T."/>
            <person name="Pelin A."/>
            <person name="Henrissat B."/>
            <person name="Reynolds N.K."/>
            <person name="Benny G.L."/>
            <person name="Smith M.E."/>
            <person name="James T.Y."/>
            <person name="Grigoriev I.V."/>
        </authorList>
    </citation>
    <scope>NUCLEOTIDE SEQUENCE [LARGE SCALE GENOMIC DNA]</scope>
</reference>
<dbReference type="OrthoDB" id="2120038at2759"/>
<dbReference type="EMBL" id="KZ988900">
    <property type="protein sequence ID" value="RKP11451.1"/>
    <property type="molecule type" value="Genomic_DNA"/>
</dbReference>
<dbReference type="PANTHER" id="PTHR42100:SF1">
    <property type="entry name" value="OXIDOREDUCTASE 178 KDA SUBUNIT, PUTATIVE (AFU_ORTHOLOGUE AFUA_8G04320)-RELATED"/>
    <property type="match status" value="1"/>
</dbReference>
<dbReference type="AlphaFoldDB" id="A0A4P9Y0A5"/>
<dbReference type="InterPro" id="IPR034444">
    <property type="entry name" value="Nuo17.8"/>
</dbReference>
<evidence type="ECO:0000313" key="3">
    <source>
        <dbReference type="Proteomes" id="UP000267251"/>
    </source>
</evidence>
<gene>
    <name evidence="2" type="ORF">BJ684DRAFT_21979</name>
</gene>